<sequence>MCGGEGRRQEQGHEEGQRTTSNQKGADHAFSRGEVPCHDVARAHPGQTRK</sequence>
<gene>
    <name evidence="2" type="ORF">AA314_07684</name>
</gene>
<evidence type="ECO:0000313" key="2">
    <source>
        <dbReference type="EMBL" id="AKJ06058.1"/>
    </source>
</evidence>
<dbReference type="EMBL" id="CP011509">
    <property type="protein sequence ID" value="AKJ06058.1"/>
    <property type="molecule type" value="Genomic_DNA"/>
</dbReference>
<dbReference type="KEGG" id="age:AA314_07684"/>
<name>A0AAC8THE9_9BACT</name>
<evidence type="ECO:0000313" key="3">
    <source>
        <dbReference type="Proteomes" id="UP000035579"/>
    </source>
</evidence>
<accession>A0AAC8THE9</accession>
<dbReference type="AlphaFoldDB" id="A0AAC8THE9"/>
<evidence type="ECO:0000256" key="1">
    <source>
        <dbReference type="SAM" id="MobiDB-lite"/>
    </source>
</evidence>
<dbReference type="Proteomes" id="UP000035579">
    <property type="component" value="Chromosome"/>
</dbReference>
<feature type="compositionally biased region" description="Basic and acidic residues" evidence="1">
    <location>
        <begin position="1"/>
        <end position="17"/>
    </location>
</feature>
<proteinExistence type="predicted"/>
<reference evidence="2 3" key="1">
    <citation type="submission" date="2015-05" db="EMBL/GenBank/DDBJ databases">
        <title>Genome assembly of Archangium gephyra DSM 2261.</title>
        <authorList>
            <person name="Sharma G."/>
            <person name="Subramanian S."/>
        </authorList>
    </citation>
    <scope>NUCLEOTIDE SEQUENCE [LARGE SCALE GENOMIC DNA]</scope>
    <source>
        <strain evidence="2 3">DSM 2261</strain>
    </source>
</reference>
<feature type="compositionally biased region" description="Basic and acidic residues" evidence="1">
    <location>
        <begin position="25"/>
        <end position="42"/>
    </location>
</feature>
<feature type="region of interest" description="Disordered" evidence="1">
    <location>
        <begin position="1"/>
        <end position="50"/>
    </location>
</feature>
<organism evidence="2 3">
    <name type="scientific">Archangium gephyra</name>
    <dbReference type="NCBI Taxonomy" id="48"/>
    <lineage>
        <taxon>Bacteria</taxon>
        <taxon>Pseudomonadati</taxon>
        <taxon>Myxococcota</taxon>
        <taxon>Myxococcia</taxon>
        <taxon>Myxococcales</taxon>
        <taxon>Cystobacterineae</taxon>
        <taxon>Archangiaceae</taxon>
        <taxon>Archangium</taxon>
    </lineage>
</organism>
<protein>
    <submittedName>
        <fullName evidence="2">Uncharacterized protein</fullName>
    </submittedName>
</protein>